<proteinExistence type="predicted"/>
<organism evidence="1 2">
    <name type="scientific">Didymella exigua CBS 183.55</name>
    <dbReference type="NCBI Taxonomy" id="1150837"/>
    <lineage>
        <taxon>Eukaryota</taxon>
        <taxon>Fungi</taxon>
        <taxon>Dikarya</taxon>
        <taxon>Ascomycota</taxon>
        <taxon>Pezizomycotina</taxon>
        <taxon>Dothideomycetes</taxon>
        <taxon>Pleosporomycetidae</taxon>
        <taxon>Pleosporales</taxon>
        <taxon>Pleosporineae</taxon>
        <taxon>Didymellaceae</taxon>
        <taxon>Didymella</taxon>
    </lineage>
</organism>
<dbReference type="EMBL" id="ML978956">
    <property type="protein sequence ID" value="KAF1934355.1"/>
    <property type="molecule type" value="Genomic_DNA"/>
</dbReference>
<dbReference type="GeneID" id="54344926"/>
<evidence type="ECO:0000313" key="1">
    <source>
        <dbReference type="EMBL" id="KAF1934355.1"/>
    </source>
</evidence>
<accession>A0A6A5S0W4</accession>
<evidence type="ECO:0000313" key="2">
    <source>
        <dbReference type="Proteomes" id="UP000800082"/>
    </source>
</evidence>
<reference evidence="1" key="1">
    <citation type="journal article" date="2020" name="Stud. Mycol.">
        <title>101 Dothideomycetes genomes: a test case for predicting lifestyles and emergence of pathogens.</title>
        <authorList>
            <person name="Haridas S."/>
            <person name="Albert R."/>
            <person name="Binder M."/>
            <person name="Bloem J."/>
            <person name="Labutti K."/>
            <person name="Salamov A."/>
            <person name="Andreopoulos B."/>
            <person name="Baker S."/>
            <person name="Barry K."/>
            <person name="Bills G."/>
            <person name="Bluhm B."/>
            <person name="Cannon C."/>
            <person name="Castanera R."/>
            <person name="Culley D."/>
            <person name="Daum C."/>
            <person name="Ezra D."/>
            <person name="Gonzalez J."/>
            <person name="Henrissat B."/>
            <person name="Kuo A."/>
            <person name="Liang C."/>
            <person name="Lipzen A."/>
            <person name="Lutzoni F."/>
            <person name="Magnuson J."/>
            <person name="Mondo S."/>
            <person name="Nolan M."/>
            <person name="Ohm R."/>
            <person name="Pangilinan J."/>
            <person name="Park H.-J."/>
            <person name="Ramirez L."/>
            <person name="Alfaro M."/>
            <person name="Sun H."/>
            <person name="Tritt A."/>
            <person name="Yoshinaga Y."/>
            <person name="Zwiers L.-H."/>
            <person name="Turgeon B."/>
            <person name="Goodwin S."/>
            <person name="Spatafora J."/>
            <person name="Crous P."/>
            <person name="Grigoriev I."/>
        </authorList>
    </citation>
    <scope>NUCLEOTIDE SEQUENCE</scope>
    <source>
        <strain evidence="1">CBS 183.55</strain>
    </source>
</reference>
<dbReference type="AlphaFoldDB" id="A0A6A5S0W4"/>
<name>A0A6A5S0W4_9PLEO</name>
<dbReference type="Proteomes" id="UP000800082">
    <property type="component" value="Unassembled WGS sequence"/>
</dbReference>
<keyword evidence="2" id="KW-1185">Reference proteome</keyword>
<gene>
    <name evidence="1" type="ORF">M421DRAFT_119087</name>
</gene>
<dbReference type="RefSeq" id="XP_033454603.1">
    <property type="nucleotide sequence ID" value="XM_033587280.1"/>
</dbReference>
<sequence length="158" mass="17343">MTAPAVKQPCGVVTQLPTAGRIFGCSWSPWLRGLQRQWLVLWSIARRVVMFEARVRVGGKLERISTLGHGLALCQSVPWPCCGEMQQSAEDAEMCPVATQGSSAPMTPLTYKAKRSPHGRHRTDTGTLSDVARGLCLRSFRCIALNTIYPGRMICAVE</sequence>
<protein>
    <submittedName>
        <fullName evidence="1">Uncharacterized protein</fullName>
    </submittedName>
</protein>